<evidence type="ECO:0008006" key="2">
    <source>
        <dbReference type="Google" id="ProtNLM"/>
    </source>
</evidence>
<sequence>MGQIRVETIPVRDLLSFAQNAEKDQERYEVLPITEIKALSHTKNPAASPDDIGLLVAYYGEKCVGYLGILPCLLWHKRKLSKVYALSTFFVRESFRRKLVAIMIMADLIKLGYDFFVTGLSPIGENFFRSNKQWFKPAGSLSYLHIHVLPISSVLWTLGNQLNQTRGIFHSLLSLNRRFAEAGGWNFSIAYCNPHAK</sequence>
<evidence type="ECO:0000313" key="1">
    <source>
        <dbReference type="EMBL" id="GAF96510.1"/>
    </source>
</evidence>
<accession>X0V7A3</accession>
<dbReference type="EMBL" id="BARS01015984">
    <property type="protein sequence ID" value="GAF96510.1"/>
    <property type="molecule type" value="Genomic_DNA"/>
</dbReference>
<dbReference type="SUPFAM" id="SSF55729">
    <property type="entry name" value="Acyl-CoA N-acyltransferases (Nat)"/>
    <property type="match status" value="1"/>
</dbReference>
<organism evidence="1">
    <name type="scientific">marine sediment metagenome</name>
    <dbReference type="NCBI Taxonomy" id="412755"/>
    <lineage>
        <taxon>unclassified sequences</taxon>
        <taxon>metagenomes</taxon>
        <taxon>ecological metagenomes</taxon>
    </lineage>
</organism>
<proteinExistence type="predicted"/>
<protein>
    <recommendedName>
        <fullName evidence="2">N-acetyltransferase domain-containing protein</fullName>
    </recommendedName>
</protein>
<comment type="caution">
    <text evidence="1">The sequence shown here is derived from an EMBL/GenBank/DDBJ whole genome shotgun (WGS) entry which is preliminary data.</text>
</comment>
<dbReference type="CDD" id="cd04301">
    <property type="entry name" value="NAT_SF"/>
    <property type="match status" value="1"/>
</dbReference>
<feature type="non-terminal residue" evidence="1">
    <location>
        <position position="197"/>
    </location>
</feature>
<gene>
    <name evidence="1" type="ORF">S01H1_26373</name>
</gene>
<reference evidence="1" key="1">
    <citation type="journal article" date="2014" name="Front. Microbiol.">
        <title>High frequency of phylogenetically diverse reductive dehalogenase-homologous genes in deep subseafloor sedimentary metagenomes.</title>
        <authorList>
            <person name="Kawai M."/>
            <person name="Futagami T."/>
            <person name="Toyoda A."/>
            <person name="Takaki Y."/>
            <person name="Nishi S."/>
            <person name="Hori S."/>
            <person name="Arai W."/>
            <person name="Tsubouchi T."/>
            <person name="Morono Y."/>
            <person name="Uchiyama I."/>
            <person name="Ito T."/>
            <person name="Fujiyama A."/>
            <person name="Inagaki F."/>
            <person name="Takami H."/>
        </authorList>
    </citation>
    <scope>NUCLEOTIDE SEQUENCE</scope>
    <source>
        <strain evidence="1">Expedition CK06-06</strain>
    </source>
</reference>
<dbReference type="InterPro" id="IPR016181">
    <property type="entry name" value="Acyl_CoA_acyltransferase"/>
</dbReference>
<name>X0V7A3_9ZZZZ</name>
<dbReference type="AlphaFoldDB" id="X0V7A3"/>